<feature type="transmembrane region" description="Helical" evidence="1">
    <location>
        <begin position="251"/>
        <end position="270"/>
    </location>
</feature>
<dbReference type="Proteomes" id="UP000593626">
    <property type="component" value="Chromosome"/>
</dbReference>
<dbReference type="InterPro" id="IPR011642">
    <property type="entry name" value="Gate_dom"/>
</dbReference>
<keyword evidence="1" id="KW-1133">Transmembrane helix</keyword>
<feature type="transmembrane region" description="Helical" evidence="1">
    <location>
        <begin position="328"/>
        <end position="346"/>
    </location>
</feature>
<evidence type="ECO:0000259" key="2">
    <source>
        <dbReference type="Pfam" id="PF07670"/>
    </source>
</evidence>
<evidence type="ECO:0000256" key="1">
    <source>
        <dbReference type="SAM" id="Phobius"/>
    </source>
</evidence>
<feature type="transmembrane region" description="Helical" evidence="1">
    <location>
        <begin position="131"/>
        <end position="157"/>
    </location>
</feature>
<sequence>MTTSKVQTITLASAVLLLAVSLILFPQDSFQASTRGLHMWWEIVFPSLLPFFIVSEMMISLGVVRFIGILLEPLMRPLFKVPGVGGFVWAMGMASGFPSGAKLTARLRKEGTLTRIEAERLVSFTNCSNPLFIFGAVSVGFFFNPTLGILLAIAHYAGNIFVGMFMRFHGRDEIDHPIDKSKFSIKEALRVMHKTRMNNNKPIGKLLGEAVSSSIQSLLMIGGFIILFSVLNKLLFLLHVTPFFAENLKPIFTLLGLDPAMTMAYISGIFEITLGSQLTSQVETATLLQQAIVTSFILAFSGFSVQAQVASILAETDIRFKPFFMARIMHGVFASIITLVLWKVVFSKFQYNDVPSTAIPVFQQNVQEIASSVYQWFVTFGPIITIFSLSLYTILLWRRIKSV</sequence>
<reference evidence="3 4" key="1">
    <citation type="submission" date="2019-07" db="EMBL/GenBank/DDBJ databases">
        <title>Genome sequence of 2 isolates from Red Sea Mangroves.</title>
        <authorList>
            <person name="Sefrji F."/>
            <person name="Michoud G."/>
            <person name="Merlino G."/>
            <person name="Daffonchio D."/>
        </authorList>
    </citation>
    <scope>NUCLEOTIDE SEQUENCE [LARGE SCALE GENOMIC DNA]</scope>
    <source>
        <strain evidence="3 4">R1DC41</strain>
    </source>
</reference>
<dbReference type="Pfam" id="PF07670">
    <property type="entry name" value="Gate"/>
    <property type="match status" value="2"/>
</dbReference>
<feature type="transmembrane region" description="Helical" evidence="1">
    <location>
        <begin position="48"/>
        <end position="71"/>
    </location>
</feature>
<keyword evidence="1" id="KW-0472">Membrane</keyword>
<accession>A0A7S8CEI4</accession>
<feature type="domain" description="Nucleoside transporter/FeoB GTPase Gate" evidence="2">
    <location>
        <begin position="44"/>
        <end position="133"/>
    </location>
</feature>
<dbReference type="RefSeq" id="WP_239674488.1">
    <property type="nucleotide sequence ID" value="NZ_CP049742.1"/>
</dbReference>
<dbReference type="EMBL" id="CP049742">
    <property type="protein sequence ID" value="QPC48358.1"/>
    <property type="molecule type" value="Genomic_DNA"/>
</dbReference>
<dbReference type="NCBIfam" id="TIGR02871">
    <property type="entry name" value="spore_ylbJ"/>
    <property type="match status" value="1"/>
</dbReference>
<evidence type="ECO:0000313" key="3">
    <source>
        <dbReference type="EMBL" id="QPC48358.1"/>
    </source>
</evidence>
<dbReference type="AlphaFoldDB" id="A0A7S8CEI4"/>
<name>A0A7S8CEI4_9BACI</name>
<protein>
    <submittedName>
        <fullName evidence="3">Sporulation integral membrane protein YlbJ</fullName>
    </submittedName>
</protein>
<evidence type="ECO:0000313" key="4">
    <source>
        <dbReference type="Proteomes" id="UP000593626"/>
    </source>
</evidence>
<feature type="transmembrane region" description="Helical" evidence="1">
    <location>
        <begin position="78"/>
        <end position="97"/>
    </location>
</feature>
<proteinExistence type="predicted"/>
<dbReference type="KEGG" id="mcui:G8O30_04310"/>
<keyword evidence="1" id="KW-0812">Transmembrane</keyword>
<dbReference type="InterPro" id="IPR014226">
    <property type="entry name" value="Spore_IM_YlbJ"/>
</dbReference>
<feature type="domain" description="Nucleoside transporter/FeoB GTPase Gate" evidence="2">
    <location>
        <begin position="218"/>
        <end position="314"/>
    </location>
</feature>
<gene>
    <name evidence="3" type="primary">ylbJ</name>
    <name evidence="3" type="ORF">G8O30_04310</name>
</gene>
<organism evidence="3 4">
    <name type="scientific">Mangrovibacillus cuniculi</name>
    <dbReference type="NCBI Taxonomy" id="2593652"/>
    <lineage>
        <taxon>Bacteria</taxon>
        <taxon>Bacillati</taxon>
        <taxon>Bacillota</taxon>
        <taxon>Bacilli</taxon>
        <taxon>Bacillales</taxon>
        <taxon>Bacillaceae</taxon>
        <taxon>Mangrovibacillus</taxon>
    </lineage>
</organism>
<feature type="transmembrane region" description="Helical" evidence="1">
    <location>
        <begin position="373"/>
        <end position="397"/>
    </location>
</feature>
<feature type="transmembrane region" description="Helical" evidence="1">
    <location>
        <begin position="206"/>
        <end position="231"/>
    </location>
</feature>
<keyword evidence="4" id="KW-1185">Reference proteome</keyword>